<organism evidence="3">
    <name type="scientific">Calcidiscus leptoporus</name>
    <dbReference type="NCBI Taxonomy" id="127549"/>
    <lineage>
        <taxon>Eukaryota</taxon>
        <taxon>Haptista</taxon>
        <taxon>Haptophyta</taxon>
        <taxon>Prymnesiophyceae</taxon>
        <taxon>Coccolithales</taxon>
        <taxon>Calcidiscaceae</taxon>
        <taxon>Calcidiscus</taxon>
    </lineage>
</organism>
<gene>
    <name evidence="3" type="ORF">CLEP1334_LOCUS15116</name>
</gene>
<dbReference type="PANTHER" id="PTHR13030">
    <property type="entry name" value="NUDIX HYDROLASE"/>
    <property type="match status" value="1"/>
</dbReference>
<name>A0A7S0J3E7_9EUKA</name>
<dbReference type="Gene3D" id="3.90.79.10">
    <property type="entry name" value="Nucleoside Triphosphate Pyrophosphohydrolase"/>
    <property type="match status" value="1"/>
</dbReference>
<dbReference type="InterPro" id="IPR039989">
    <property type="entry name" value="NUDT9"/>
</dbReference>
<feature type="compositionally biased region" description="Low complexity" evidence="1">
    <location>
        <begin position="293"/>
        <end position="308"/>
    </location>
</feature>
<dbReference type="SUPFAM" id="SSF55811">
    <property type="entry name" value="Nudix"/>
    <property type="match status" value="1"/>
</dbReference>
<feature type="region of interest" description="Disordered" evidence="1">
    <location>
        <begin position="268"/>
        <end position="350"/>
    </location>
</feature>
<evidence type="ECO:0000259" key="2">
    <source>
        <dbReference type="PROSITE" id="PS51462"/>
    </source>
</evidence>
<evidence type="ECO:0000313" key="3">
    <source>
        <dbReference type="EMBL" id="CAD8539833.1"/>
    </source>
</evidence>
<reference evidence="3" key="1">
    <citation type="submission" date="2021-01" db="EMBL/GenBank/DDBJ databases">
        <authorList>
            <person name="Corre E."/>
            <person name="Pelletier E."/>
            <person name="Niang G."/>
            <person name="Scheremetjew M."/>
            <person name="Finn R."/>
            <person name="Kale V."/>
            <person name="Holt S."/>
            <person name="Cochrane G."/>
            <person name="Meng A."/>
            <person name="Brown T."/>
            <person name="Cohen L."/>
        </authorList>
    </citation>
    <scope>NUCLEOTIDE SEQUENCE</scope>
    <source>
        <strain evidence="3">RCC1130</strain>
    </source>
</reference>
<protein>
    <recommendedName>
        <fullName evidence="2">Nudix hydrolase domain-containing protein</fullName>
    </recommendedName>
</protein>
<dbReference type="AlphaFoldDB" id="A0A7S0J3E7"/>
<dbReference type="InterPro" id="IPR000086">
    <property type="entry name" value="NUDIX_hydrolase_dom"/>
</dbReference>
<feature type="domain" description="Nudix hydrolase" evidence="2">
    <location>
        <begin position="119"/>
        <end position="267"/>
    </location>
</feature>
<sequence>MRSTGFAVARTQRPPCYPARLVATHSSWAEPDLAYDASVPEFTAEVVLRNADTLATGGKWADAPDASPSRLRKRKTFASGCEACLDESGVPYDAARERYLFPGGRTGVRGRGLLGRYGPNHAADPLVTRHSPATGELEVVVVMRRDSDSVALPGGMVEPGDTVAGTLYGEFTEEAARPNGAAERLFRDARYNRGVVYRGPVDDPRTTDEAWIETTAVHFHATADIAAELVLEVSDQQEIRKVMWKPVAEIGVMYASHKDWLDAVAEKMSTEPTEGGDARASKARATHGGRQGAKGAAAAAADTASTGTPEEAGDEEVSGSPHAELPVDTTRHEADAGEEESGGSVLPADTATTTVVTSTATLKAAPGRARPLSKIFSLLRRRRTGSGPR</sequence>
<proteinExistence type="predicted"/>
<dbReference type="Pfam" id="PF00293">
    <property type="entry name" value="NUDIX"/>
    <property type="match status" value="1"/>
</dbReference>
<evidence type="ECO:0000256" key="1">
    <source>
        <dbReference type="SAM" id="MobiDB-lite"/>
    </source>
</evidence>
<dbReference type="PANTHER" id="PTHR13030:SF8">
    <property type="entry name" value="ADP-RIBOSE PYROPHOSPHATASE, MITOCHONDRIAL"/>
    <property type="match status" value="1"/>
</dbReference>
<dbReference type="EMBL" id="HBER01030131">
    <property type="protein sequence ID" value="CAD8539833.1"/>
    <property type="molecule type" value="Transcribed_RNA"/>
</dbReference>
<dbReference type="InterPro" id="IPR015797">
    <property type="entry name" value="NUDIX_hydrolase-like_dom_sf"/>
</dbReference>
<dbReference type="PROSITE" id="PS51462">
    <property type="entry name" value="NUDIX"/>
    <property type="match status" value="1"/>
</dbReference>
<accession>A0A7S0J3E7</accession>
<dbReference type="GO" id="GO:0047631">
    <property type="term" value="F:ADP-ribose diphosphatase activity"/>
    <property type="evidence" value="ECO:0007669"/>
    <property type="project" value="InterPro"/>
</dbReference>